<dbReference type="Proteomes" id="UP001148838">
    <property type="component" value="Unassembled WGS sequence"/>
</dbReference>
<evidence type="ECO:0000256" key="6">
    <source>
        <dbReference type="ARBA" id="ARBA00022833"/>
    </source>
</evidence>
<dbReference type="Pfam" id="PF07748">
    <property type="entry name" value="Glyco_hydro_38C"/>
    <property type="match status" value="1"/>
</dbReference>
<dbReference type="Pfam" id="PF01074">
    <property type="entry name" value="Glyco_hydro_38N"/>
    <property type="match status" value="1"/>
</dbReference>
<evidence type="ECO:0000256" key="7">
    <source>
        <dbReference type="ARBA" id="ARBA00023157"/>
    </source>
</evidence>
<evidence type="ECO:0000313" key="12">
    <source>
        <dbReference type="EMBL" id="KAJ4433197.1"/>
    </source>
</evidence>
<dbReference type="InterPro" id="IPR037094">
    <property type="entry name" value="Glyco_hydro_38_cen_sf"/>
</dbReference>
<dbReference type="InterPro" id="IPR050843">
    <property type="entry name" value="Glycosyl_Hydrlase_38"/>
</dbReference>
<keyword evidence="6 10" id="KW-0862">Zinc</keyword>
<dbReference type="SUPFAM" id="SSF74650">
    <property type="entry name" value="Galactose mutarotase-like"/>
    <property type="match status" value="1"/>
</dbReference>
<comment type="cofactor">
    <cofactor evidence="10">
        <name>Zn(2+)</name>
        <dbReference type="ChEBI" id="CHEBI:29105"/>
    </cofactor>
    <text evidence="10">Binds 1 zinc ion per subunit.</text>
</comment>
<evidence type="ECO:0000256" key="5">
    <source>
        <dbReference type="ARBA" id="ARBA00022801"/>
    </source>
</evidence>
<keyword evidence="4 10" id="KW-0479">Metal-binding</keyword>
<evidence type="ECO:0000256" key="3">
    <source>
        <dbReference type="ARBA" id="ARBA00012752"/>
    </source>
</evidence>
<dbReference type="InterPro" id="IPR013780">
    <property type="entry name" value="Glyco_hydro_b"/>
</dbReference>
<gene>
    <name evidence="12" type="ORF">ANN_15454</name>
</gene>
<proteinExistence type="inferred from homology"/>
<evidence type="ECO:0000256" key="4">
    <source>
        <dbReference type="ARBA" id="ARBA00022723"/>
    </source>
</evidence>
<keyword evidence="9 10" id="KW-0326">Glycosidase</keyword>
<dbReference type="InterPro" id="IPR011330">
    <property type="entry name" value="Glyco_hydro/deAcase_b/a-brl"/>
</dbReference>
<dbReference type="Gene3D" id="1.20.1270.50">
    <property type="entry name" value="Glycoside hydrolase family 38, central domain"/>
    <property type="match status" value="2"/>
</dbReference>
<name>A0ABQ8SGF2_PERAM</name>
<dbReference type="SUPFAM" id="SSF88713">
    <property type="entry name" value="Glycoside hydrolase/deacetylase"/>
    <property type="match status" value="1"/>
</dbReference>
<evidence type="ECO:0000313" key="13">
    <source>
        <dbReference type="Proteomes" id="UP001148838"/>
    </source>
</evidence>
<dbReference type="EC" id="3.2.1.-" evidence="10"/>
<evidence type="ECO:0000259" key="11">
    <source>
        <dbReference type="SMART" id="SM00872"/>
    </source>
</evidence>
<sequence length="985" mass="110996">LQSCPAIDPNKLNVHLVPHTHDDVGWLKTLDQYYYGSNNSIQNAGVQYIIDSVLDALLKNPERRFIYVETAFFWKWWVEQDESTQGIVKDLVNEGRLEFIGGAWSMNDEAASHYQSTIDQFTWGLRKLNDTFGECGRPRIGWQIDPFGHSREMASMFAGMGYDGLFFSRLDFQDKENRLKTRTPELVWEGSANLGASADIFTSVLYNGYAAPKGFCFDVLCKDQPFIDDQKSPDYNVDQKIQDFVAFVKQQASSYTSQNIILTMGEDFHYQDANMWYKNLDKLIRYVNAADSSLNVFYSTPSCYLKAVNDAGLTYTTKQDDFFPYASDSHSYWTGYFTSRPTSKFFERMGNNFLQVTKQLVAMTQLEQAGESSIDSLREAMGVMQHHDAITGTEKQHVAEDYARLQYRAMEEARQAAESALNQLMSDGSNNVNFQNCLLLNVSRCQISEAEDRFVVTVYNPISRNVSHWVRFPVQAATYSVKDPTGNDFFSSEVPVQIVPIPPQVASAPEREGSSATHDLVFRTENLPPLGYRSFYVTKTSSSFEEVLPSADTTIGDSELRVVLDNSTGLVKSIVQNGVETSLSQQFYYYEGIIGDNVGADHRSSGAYIFRPKDSQPIPIASAADTKVYKGDIVDEIHQTFSSWLSQVVRIYKEENHVEFEWFVGPIPVDADGVGKEIISRFSSNLTTEGVFYTDSNGRELLERKRNYRPTWQFSTEEPVSGNYYPVTSKILIRDVAKGLEVAVLTDRAQGGSSIEDGQVELMFGPLNLPLSYNHTKKRGYSTHQVHRRLLHDDAFGVGEALNEQAFGQGLVARGRHYVLAGTTGAESPSLAAQEREVAQRKLLSPWLFFSSGGPSFEDWKNKYKMEYHGLLESLPANVQILTLEPWKNDTLLLRLEHILEKNEDAQLSEPVIVSYQNIFSTFVINSAQNTTLAANQWLEDSNRLVWKSATTRTSADLQPSAGVPSSVTLIPMQIGTYTLSVTRR</sequence>
<dbReference type="SMART" id="SM00872">
    <property type="entry name" value="Alpha-mann_mid"/>
    <property type="match status" value="1"/>
</dbReference>
<dbReference type="Gene3D" id="2.60.40.1360">
    <property type="match status" value="1"/>
</dbReference>
<keyword evidence="8" id="KW-0325">Glycoprotein</keyword>
<dbReference type="Pfam" id="PF09261">
    <property type="entry name" value="Alpha-mann_mid"/>
    <property type="match status" value="1"/>
</dbReference>
<organism evidence="12 13">
    <name type="scientific">Periplaneta americana</name>
    <name type="common">American cockroach</name>
    <name type="synonym">Blatta americana</name>
    <dbReference type="NCBI Taxonomy" id="6978"/>
    <lineage>
        <taxon>Eukaryota</taxon>
        <taxon>Metazoa</taxon>
        <taxon>Ecdysozoa</taxon>
        <taxon>Arthropoda</taxon>
        <taxon>Hexapoda</taxon>
        <taxon>Insecta</taxon>
        <taxon>Pterygota</taxon>
        <taxon>Neoptera</taxon>
        <taxon>Polyneoptera</taxon>
        <taxon>Dictyoptera</taxon>
        <taxon>Blattodea</taxon>
        <taxon>Blattoidea</taxon>
        <taxon>Blattidae</taxon>
        <taxon>Blattinae</taxon>
        <taxon>Periplaneta</taxon>
    </lineage>
</organism>
<dbReference type="InterPro" id="IPR028995">
    <property type="entry name" value="Glyco_hydro_57/38_cen_sf"/>
</dbReference>
<dbReference type="Gene3D" id="2.70.98.30">
    <property type="entry name" value="Golgi alpha-mannosidase II, domain 4"/>
    <property type="match status" value="1"/>
</dbReference>
<dbReference type="EMBL" id="JAJSOF020000027">
    <property type="protein sequence ID" value="KAJ4433197.1"/>
    <property type="molecule type" value="Genomic_DNA"/>
</dbReference>
<dbReference type="Gene3D" id="3.20.110.10">
    <property type="entry name" value="Glycoside hydrolase 38, N terminal domain"/>
    <property type="match status" value="1"/>
</dbReference>
<comment type="similarity">
    <text evidence="2 10">Belongs to the glycosyl hydrolase 38 family.</text>
</comment>
<keyword evidence="7" id="KW-1015">Disulfide bond</keyword>
<keyword evidence="13" id="KW-1185">Reference proteome</keyword>
<dbReference type="PANTHER" id="PTHR11607:SF3">
    <property type="entry name" value="LYSOSOMAL ALPHA-MANNOSIDASE"/>
    <property type="match status" value="1"/>
</dbReference>
<dbReference type="Pfam" id="PF17677">
    <property type="entry name" value="Glyco_hydro38C2"/>
    <property type="match status" value="1"/>
</dbReference>
<evidence type="ECO:0000256" key="10">
    <source>
        <dbReference type="RuleBase" id="RU361199"/>
    </source>
</evidence>
<feature type="non-terminal residue" evidence="12">
    <location>
        <position position="1"/>
    </location>
</feature>
<evidence type="ECO:0000256" key="8">
    <source>
        <dbReference type="ARBA" id="ARBA00023180"/>
    </source>
</evidence>
<dbReference type="InterPro" id="IPR015341">
    <property type="entry name" value="Glyco_hydro_38_cen"/>
</dbReference>
<evidence type="ECO:0000256" key="1">
    <source>
        <dbReference type="ARBA" id="ARBA00000365"/>
    </source>
</evidence>
<protein>
    <recommendedName>
        <fullName evidence="3 10">Alpha-mannosidase</fullName>
        <ecNumber evidence="10">3.2.1.-</ecNumber>
    </recommendedName>
</protein>
<comment type="caution">
    <text evidence="12">The sequence shown here is derived from an EMBL/GenBank/DDBJ whole genome shotgun (WGS) entry which is preliminary data.</text>
</comment>
<evidence type="ECO:0000256" key="2">
    <source>
        <dbReference type="ARBA" id="ARBA00009792"/>
    </source>
</evidence>
<reference evidence="12 13" key="1">
    <citation type="journal article" date="2022" name="Allergy">
        <title>Genome assembly and annotation of Periplaneta americana reveal a comprehensive cockroach allergen profile.</title>
        <authorList>
            <person name="Wang L."/>
            <person name="Xiong Q."/>
            <person name="Saelim N."/>
            <person name="Wang L."/>
            <person name="Nong W."/>
            <person name="Wan A.T."/>
            <person name="Shi M."/>
            <person name="Liu X."/>
            <person name="Cao Q."/>
            <person name="Hui J.H.L."/>
            <person name="Sookrung N."/>
            <person name="Leung T.F."/>
            <person name="Tungtrongchitr A."/>
            <person name="Tsui S.K.W."/>
        </authorList>
    </citation>
    <scope>NUCLEOTIDE SEQUENCE [LARGE SCALE GENOMIC DNA]</scope>
    <source>
        <strain evidence="12">PWHHKU_190912</strain>
    </source>
</reference>
<comment type="catalytic activity">
    <reaction evidence="1">
        <text>Hydrolysis of terminal, non-reducing alpha-D-mannose residues in alpha-D-mannosides.</text>
        <dbReference type="EC" id="3.2.1.24"/>
    </reaction>
</comment>
<accession>A0ABQ8SGF2</accession>
<feature type="domain" description="Glycoside hydrolase family 38 central" evidence="11">
    <location>
        <begin position="331"/>
        <end position="406"/>
    </location>
</feature>
<dbReference type="PANTHER" id="PTHR11607">
    <property type="entry name" value="ALPHA-MANNOSIDASE"/>
    <property type="match status" value="1"/>
</dbReference>
<dbReference type="InterPro" id="IPR011013">
    <property type="entry name" value="Gal_mutarotase_sf_dom"/>
</dbReference>
<evidence type="ECO:0000256" key="9">
    <source>
        <dbReference type="ARBA" id="ARBA00023295"/>
    </source>
</evidence>
<dbReference type="InterPro" id="IPR027291">
    <property type="entry name" value="Glyco_hydro_38_N_sf"/>
</dbReference>
<dbReference type="InterPro" id="IPR011682">
    <property type="entry name" value="Glyco_hydro_38_C"/>
</dbReference>
<dbReference type="CDD" id="cd10810">
    <property type="entry name" value="GH38N_AMII_LAM_like"/>
    <property type="match status" value="1"/>
</dbReference>
<dbReference type="SUPFAM" id="SSF88688">
    <property type="entry name" value="Families 57/38 glycoside transferase middle domain"/>
    <property type="match status" value="1"/>
</dbReference>
<dbReference type="Gene3D" id="2.60.40.1180">
    <property type="entry name" value="Golgi alpha-mannosidase II"/>
    <property type="match status" value="1"/>
</dbReference>
<dbReference type="InterPro" id="IPR000602">
    <property type="entry name" value="Glyco_hydro_38_N"/>
</dbReference>
<dbReference type="InterPro" id="IPR041147">
    <property type="entry name" value="GH38_C"/>
</dbReference>
<keyword evidence="5 10" id="KW-0378">Hydrolase</keyword>